<dbReference type="InterPro" id="IPR001578">
    <property type="entry name" value="Peptidase_C12_UCH"/>
</dbReference>
<organism evidence="11 12">
    <name type="scientific">Mollisia scopiformis</name>
    <name type="common">Conifer needle endophyte fungus</name>
    <name type="synonym">Phialocephala scopiformis</name>
    <dbReference type="NCBI Taxonomy" id="149040"/>
    <lineage>
        <taxon>Eukaryota</taxon>
        <taxon>Fungi</taxon>
        <taxon>Dikarya</taxon>
        <taxon>Ascomycota</taxon>
        <taxon>Pezizomycotina</taxon>
        <taxon>Leotiomycetes</taxon>
        <taxon>Helotiales</taxon>
        <taxon>Mollisiaceae</taxon>
        <taxon>Mollisia</taxon>
    </lineage>
</organism>
<keyword evidence="3 7" id="KW-0645">Protease</keyword>
<dbReference type="OrthoDB" id="427186at2759"/>
<accession>A0A132B1Z4</accession>
<dbReference type="FunFam" id="3.40.532.10:FF:000008">
    <property type="entry name" value="Ubiquitin carboxyl-terminal hydrolase"/>
    <property type="match status" value="1"/>
</dbReference>
<dbReference type="GeneID" id="28822361"/>
<feature type="active site" description="Proton donor" evidence="7">
    <location>
        <position position="194"/>
    </location>
</feature>
<dbReference type="EMBL" id="KQ947447">
    <property type="protein sequence ID" value="KUJ06402.1"/>
    <property type="molecule type" value="Genomic_DNA"/>
</dbReference>
<evidence type="ECO:0000259" key="10">
    <source>
        <dbReference type="PROSITE" id="PS52048"/>
    </source>
</evidence>
<dbReference type="InterPro" id="IPR036959">
    <property type="entry name" value="Peptidase_C12_UCH_sf"/>
</dbReference>
<proteinExistence type="inferred from homology"/>
<dbReference type="STRING" id="149040.A0A132B1Z4"/>
<evidence type="ECO:0000256" key="9">
    <source>
        <dbReference type="SAM" id="MobiDB-lite"/>
    </source>
</evidence>
<dbReference type="InterPro" id="IPR057254">
    <property type="entry name" value="UCH_AS"/>
</dbReference>
<dbReference type="GO" id="GO:0006511">
    <property type="term" value="P:ubiquitin-dependent protein catabolic process"/>
    <property type="evidence" value="ECO:0007669"/>
    <property type="project" value="UniProtKB-UniRule"/>
</dbReference>
<feature type="region of interest" description="Disordered" evidence="9">
    <location>
        <begin position="1"/>
        <end position="26"/>
    </location>
</feature>
<gene>
    <name evidence="11" type="ORF">LY89DRAFT_662182</name>
</gene>
<feature type="site" description="Transition state stabilizer" evidence="7">
    <location>
        <position position="114"/>
    </location>
</feature>
<protein>
    <recommendedName>
        <fullName evidence="8">Ubiquitin carboxyl-terminal hydrolase</fullName>
        <ecNumber evidence="8">3.4.19.12</ecNumber>
    </recommendedName>
</protein>
<keyword evidence="4 7" id="KW-0833">Ubl conjugation pathway</keyword>
<evidence type="ECO:0000256" key="5">
    <source>
        <dbReference type="ARBA" id="ARBA00022801"/>
    </source>
</evidence>
<dbReference type="CDD" id="cd09616">
    <property type="entry name" value="Peptidase_C12_UCH_L1_L3"/>
    <property type="match status" value="1"/>
</dbReference>
<dbReference type="Proteomes" id="UP000070700">
    <property type="component" value="Unassembled WGS sequence"/>
</dbReference>
<evidence type="ECO:0000256" key="6">
    <source>
        <dbReference type="ARBA" id="ARBA00022807"/>
    </source>
</evidence>
<dbReference type="SUPFAM" id="SSF54001">
    <property type="entry name" value="Cysteine proteinases"/>
    <property type="match status" value="1"/>
</dbReference>
<evidence type="ECO:0000256" key="7">
    <source>
        <dbReference type="PROSITE-ProRule" id="PRU01393"/>
    </source>
</evidence>
<dbReference type="AlphaFoldDB" id="A0A132B1Z4"/>
<dbReference type="Gene3D" id="3.40.532.10">
    <property type="entry name" value="Peptidase C12, ubiquitin carboxyl-terminal hydrolase"/>
    <property type="match status" value="1"/>
</dbReference>
<dbReference type="EC" id="3.4.19.12" evidence="8"/>
<dbReference type="FunCoup" id="A0A132B1Z4">
    <property type="interactions" value="568"/>
</dbReference>
<keyword evidence="6 7" id="KW-0788">Thiol protease</keyword>
<feature type="domain" description="UCH catalytic" evidence="10">
    <location>
        <begin position="28"/>
        <end position="262"/>
    </location>
</feature>
<evidence type="ECO:0000256" key="4">
    <source>
        <dbReference type="ARBA" id="ARBA00022786"/>
    </source>
</evidence>
<evidence type="ECO:0000256" key="3">
    <source>
        <dbReference type="ARBA" id="ARBA00022670"/>
    </source>
</evidence>
<sequence>MTKLPEAQLSEQAPITQDDPDVPKTRKAFVPLENNPEVMSSLVHKLGLSPNLSFHDVFSIDDPELLAFVPRPATALLLVFPVSKSYETFRVEEDKEKKEYEGKGASEPIIWYKQTIRNACGLIGILHAVSNGSSRGYITSNSDLEKLVKDATPLGPVERADLLYESQALEKAHQGAATQGQSNVPGAEDDIDLHFVCFVKDEKNNLWEMDGRRKGPLERGTLAADEDVLSEKALDLGVRRFLKREEEAGGGELRFSLITLAPSLD</sequence>
<feature type="active site" description="Nucleophile" evidence="7">
    <location>
        <position position="120"/>
    </location>
</feature>
<dbReference type="InterPro" id="IPR038765">
    <property type="entry name" value="Papain-like_cys_pep_sf"/>
</dbReference>
<dbReference type="PROSITE" id="PS52048">
    <property type="entry name" value="UCH_DOMAIN"/>
    <property type="match status" value="1"/>
</dbReference>
<dbReference type="PANTHER" id="PTHR10589">
    <property type="entry name" value="UBIQUITIN CARBOXYL-TERMINAL HYDROLASE"/>
    <property type="match status" value="1"/>
</dbReference>
<dbReference type="KEGG" id="psco:LY89DRAFT_662182"/>
<keyword evidence="5 7" id="KW-0378">Hydrolase</keyword>
<dbReference type="GO" id="GO:0016579">
    <property type="term" value="P:protein deubiquitination"/>
    <property type="evidence" value="ECO:0007669"/>
    <property type="project" value="TreeGrafter"/>
</dbReference>
<evidence type="ECO:0000256" key="2">
    <source>
        <dbReference type="ARBA" id="ARBA00009326"/>
    </source>
</evidence>
<dbReference type="PROSITE" id="PS00140">
    <property type="entry name" value="UCH_1"/>
    <property type="match status" value="1"/>
</dbReference>
<comment type="similarity">
    <text evidence="2 7 8">Belongs to the peptidase C12 family.</text>
</comment>
<evidence type="ECO:0000313" key="11">
    <source>
        <dbReference type="EMBL" id="KUJ06402.1"/>
    </source>
</evidence>
<evidence type="ECO:0000256" key="8">
    <source>
        <dbReference type="RuleBase" id="RU361215"/>
    </source>
</evidence>
<dbReference type="InParanoid" id="A0A132B1Z4"/>
<keyword evidence="12" id="KW-1185">Reference proteome</keyword>
<evidence type="ECO:0000256" key="1">
    <source>
        <dbReference type="ARBA" id="ARBA00000707"/>
    </source>
</evidence>
<dbReference type="Pfam" id="PF01088">
    <property type="entry name" value="Peptidase_C12"/>
    <property type="match status" value="1"/>
</dbReference>
<name>A0A132B1Z4_MOLSC</name>
<dbReference type="GO" id="GO:0005737">
    <property type="term" value="C:cytoplasm"/>
    <property type="evidence" value="ECO:0007669"/>
    <property type="project" value="TreeGrafter"/>
</dbReference>
<dbReference type="RefSeq" id="XP_018060757.1">
    <property type="nucleotide sequence ID" value="XM_018212635.1"/>
</dbReference>
<dbReference type="PRINTS" id="PR00707">
    <property type="entry name" value="UBCTHYDRLASE"/>
</dbReference>
<evidence type="ECO:0000313" key="12">
    <source>
        <dbReference type="Proteomes" id="UP000070700"/>
    </source>
</evidence>
<dbReference type="GO" id="GO:0004843">
    <property type="term" value="F:cysteine-type deubiquitinase activity"/>
    <property type="evidence" value="ECO:0007669"/>
    <property type="project" value="UniProtKB-UniRule"/>
</dbReference>
<reference evidence="11 12" key="1">
    <citation type="submission" date="2015-10" db="EMBL/GenBank/DDBJ databases">
        <title>Full genome of DAOMC 229536 Phialocephala scopiformis, a fungal endophyte of spruce producing the potent anti-insectan compound rugulosin.</title>
        <authorList>
            <consortium name="DOE Joint Genome Institute"/>
            <person name="Walker A.K."/>
            <person name="Frasz S.L."/>
            <person name="Seifert K.A."/>
            <person name="Miller J.D."/>
            <person name="Mondo S.J."/>
            <person name="Labutti K."/>
            <person name="Lipzen A."/>
            <person name="Dockter R."/>
            <person name="Kennedy M."/>
            <person name="Grigoriev I.V."/>
            <person name="Spatafora J.W."/>
        </authorList>
    </citation>
    <scope>NUCLEOTIDE SEQUENCE [LARGE SCALE GENOMIC DNA]</scope>
    <source>
        <strain evidence="11 12">CBS 120377</strain>
    </source>
</reference>
<comment type="catalytic activity">
    <reaction evidence="1 7 8">
        <text>Thiol-dependent hydrolysis of ester, thioester, amide, peptide and isopeptide bonds formed by the C-terminal Gly of ubiquitin (a 76-residue protein attached to proteins as an intracellular targeting signal).</text>
        <dbReference type="EC" id="3.4.19.12"/>
    </reaction>
</comment>
<dbReference type="PANTHER" id="PTHR10589:SF17">
    <property type="entry name" value="UBIQUITIN CARBOXYL-TERMINAL HYDROLASE"/>
    <property type="match status" value="1"/>
</dbReference>
<feature type="site" description="Important for enzyme activity" evidence="7">
    <location>
        <position position="210"/>
    </location>
</feature>